<protein>
    <submittedName>
        <fullName evidence="1">7013_t:CDS:1</fullName>
    </submittedName>
</protein>
<sequence>DWLRSQQQSSRKHRIKVTIIGIIILAAVIGGVAYFIKNSNNNYLINSKKFPNAKYFTWDKRPVNLTIIPNTAYKKVFYGMNYGPVNASYPWCSNTLGDVIEDVKLISQLTNRIRLYGMDCNMADYTMEAIVKLKLNMTIVPTIWVDDNDTTYQRQSDILFNLIKKYGEDRIDGISVGNE</sequence>
<evidence type="ECO:0000313" key="2">
    <source>
        <dbReference type="Proteomes" id="UP000789860"/>
    </source>
</evidence>
<dbReference type="Proteomes" id="UP000789860">
    <property type="component" value="Unassembled WGS sequence"/>
</dbReference>
<reference evidence="1" key="1">
    <citation type="submission" date="2021-06" db="EMBL/GenBank/DDBJ databases">
        <authorList>
            <person name="Kallberg Y."/>
            <person name="Tangrot J."/>
            <person name="Rosling A."/>
        </authorList>
    </citation>
    <scope>NUCLEOTIDE SEQUENCE</scope>
    <source>
        <strain evidence="1">AU212A</strain>
    </source>
</reference>
<proteinExistence type="predicted"/>
<feature type="non-terminal residue" evidence="1">
    <location>
        <position position="179"/>
    </location>
</feature>
<keyword evidence="2" id="KW-1185">Reference proteome</keyword>
<dbReference type="EMBL" id="CAJVPM010027529">
    <property type="protein sequence ID" value="CAG8666483.1"/>
    <property type="molecule type" value="Genomic_DNA"/>
</dbReference>
<comment type="caution">
    <text evidence="1">The sequence shown here is derived from an EMBL/GenBank/DDBJ whole genome shotgun (WGS) entry which is preliminary data.</text>
</comment>
<evidence type="ECO:0000313" key="1">
    <source>
        <dbReference type="EMBL" id="CAG8666483.1"/>
    </source>
</evidence>
<feature type="non-terminal residue" evidence="1">
    <location>
        <position position="1"/>
    </location>
</feature>
<name>A0ACA9NNN3_9GLOM</name>
<gene>
    <name evidence="1" type="ORF">SCALOS_LOCUS9219</name>
</gene>
<organism evidence="1 2">
    <name type="scientific">Scutellospora calospora</name>
    <dbReference type="NCBI Taxonomy" id="85575"/>
    <lineage>
        <taxon>Eukaryota</taxon>
        <taxon>Fungi</taxon>
        <taxon>Fungi incertae sedis</taxon>
        <taxon>Mucoromycota</taxon>
        <taxon>Glomeromycotina</taxon>
        <taxon>Glomeromycetes</taxon>
        <taxon>Diversisporales</taxon>
        <taxon>Gigasporaceae</taxon>
        <taxon>Scutellospora</taxon>
    </lineage>
</organism>
<accession>A0ACA9NNN3</accession>